<gene>
    <name evidence="7" type="ORF">FOZ74_10620</name>
</gene>
<dbReference type="UniPathway" id="UPA00848">
    <property type="reaction ID" value="UER00151"/>
</dbReference>
<sequence>MLMHVQASPDNEKQAGAGMAVSERIRYRLMCAGQRFNANDNIADFIEEGELDELRDEVQARMQAVLRALVIDTDHDHNTFDTARRMAKLYIDEVFGGRYEAAPQVTAFPNVAQLNQLMVIGPITVRSACSHHLCPIEGKVWVGVLPNAESDLIGLSKYARICDWIMRRPQIQEEAITMLADELQRRIQPDGLAVVMQASHACMHWRGVKDEGARMSNSIMRGEFLTNAALRREFLGFVR</sequence>
<evidence type="ECO:0000256" key="1">
    <source>
        <dbReference type="ARBA" id="ARBA00001052"/>
    </source>
</evidence>
<evidence type="ECO:0000313" key="7">
    <source>
        <dbReference type="EMBL" id="QEA13445.1"/>
    </source>
</evidence>
<evidence type="ECO:0000313" key="8">
    <source>
        <dbReference type="Proteomes" id="UP000321199"/>
    </source>
</evidence>
<dbReference type="KEGG" id="cof:FOZ74_10620"/>
<dbReference type="InterPro" id="IPR043134">
    <property type="entry name" value="GTP-CH-I_N"/>
</dbReference>
<proteinExistence type="predicted"/>
<dbReference type="InterPro" id="IPR043133">
    <property type="entry name" value="GTP-CH-I_C/QueF"/>
</dbReference>
<evidence type="ECO:0000256" key="2">
    <source>
        <dbReference type="ARBA" id="ARBA00005080"/>
    </source>
</evidence>
<dbReference type="PANTHER" id="PTHR11109">
    <property type="entry name" value="GTP CYCLOHYDROLASE I"/>
    <property type="match status" value="1"/>
</dbReference>
<keyword evidence="8" id="KW-1185">Reference proteome</keyword>
<dbReference type="Gene3D" id="1.10.286.10">
    <property type="match status" value="1"/>
</dbReference>
<dbReference type="Proteomes" id="UP000321199">
    <property type="component" value="Chromosome"/>
</dbReference>
<dbReference type="GO" id="GO:0006729">
    <property type="term" value="P:tetrahydrobiopterin biosynthetic process"/>
    <property type="evidence" value="ECO:0007669"/>
    <property type="project" value="TreeGrafter"/>
</dbReference>
<protein>
    <recommendedName>
        <fullName evidence="3">GTP cyclohydrolase I</fullName>
        <ecNumber evidence="3">3.5.4.16</ecNumber>
    </recommendedName>
</protein>
<dbReference type="PANTHER" id="PTHR11109:SF7">
    <property type="entry name" value="GTP CYCLOHYDROLASE 1"/>
    <property type="match status" value="1"/>
</dbReference>
<dbReference type="InterPro" id="IPR001474">
    <property type="entry name" value="GTP_CycHdrlase_I"/>
</dbReference>
<organism evidence="7 8">
    <name type="scientific">Comamonas flocculans</name>
    <dbReference type="NCBI Taxonomy" id="2597701"/>
    <lineage>
        <taxon>Bacteria</taxon>
        <taxon>Pseudomonadati</taxon>
        <taxon>Pseudomonadota</taxon>
        <taxon>Betaproteobacteria</taxon>
        <taxon>Burkholderiales</taxon>
        <taxon>Comamonadaceae</taxon>
        <taxon>Comamonas</taxon>
    </lineage>
</organism>
<keyword evidence="5 7" id="KW-0378">Hydrolase</keyword>
<dbReference type="GO" id="GO:0003934">
    <property type="term" value="F:GTP cyclohydrolase I activity"/>
    <property type="evidence" value="ECO:0007669"/>
    <property type="project" value="UniProtKB-EC"/>
</dbReference>
<dbReference type="Pfam" id="PF01227">
    <property type="entry name" value="GTP_cyclohydroI"/>
    <property type="match status" value="1"/>
</dbReference>
<reference evidence="7 8" key="1">
    <citation type="submission" date="2019-07" db="EMBL/GenBank/DDBJ databases">
        <title>Complete genome sequence of Comamonas sp. NLF 7-7 isolated from livestock.</title>
        <authorList>
            <person name="Kim D.H."/>
            <person name="Kim J.G."/>
        </authorList>
    </citation>
    <scope>NUCLEOTIDE SEQUENCE [LARGE SCALE GENOMIC DNA]</scope>
    <source>
        <strain evidence="7 8">NLF 7-7</strain>
    </source>
</reference>
<dbReference type="EC" id="3.5.4.16" evidence="3"/>
<dbReference type="GO" id="GO:0046654">
    <property type="term" value="P:tetrahydrofolate biosynthetic process"/>
    <property type="evidence" value="ECO:0007669"/>
    <property type="project" value="InterPro"/>
</dbReference>
<evidence type="ECO:0000256" key="3">
    <source>
        <dbReference type="ARBA" id="ARBA00012715"/>
    </source>
</evidence>
<comment type="catalytic activity">
    <reaction evidence="1">
        <text>GTP + H2O = 7,8-dihydroneopterin 3'-triphosphate + formate + H(+)</text>
        <dbReference type="Rhea" id="RHEA:17473"/>
        <dbReference type="ChEBI" id="CHEBI:15377"/>
        <dbReference type="ChEBI" id="CHEBI:15378"/>
        <dbReference type="ChEBI" id="CHEBI:15740"/>
        <dbReference type="ChEBI" id="CHEBI:37565"/>
        <dbReference type="ChEBI" id="CHEBI:58462"/>
        <dbReference type="EC" id="3.5.4.16"/>
    </reaction>
</comment>
<dbReference type="GO" id="GO:0005525">
    <property type="term" value="F:GTP binding"/>
    <property type="evidence" value="ECO:0007669"/>
    <property type="project" value="TreeGrafter"/>
</dbReference>
<dbReference type="RefSeq" id="WP_146913037.1">
    <property type="nucleotide sequence ID" value="NZ_CP042344.1"/>
</dbReference>
<name>A0A5B8RZ33_9BURK</name>
<feature type="domain" description="GTP cyclohydrolase I" evidence="6">
    <location>
        <begin position="59"/>
        <end position="237"/>
    </location>
</feature>
<dbReference type="GO" id="GO:0005737">
    <property type="term" value="C:cytoplasm"/>
    <property type="evidence" value="ECO:0007669"/>
    <property type="project" value="TreeGrafter"/>
</dbReference>
<dbReference type="EMBL" id="CP042344">
    <property type="protein sequence ID" value="QEA13445.1"/>
    <property type="molecule type" value="Genomic_DNA"/>
</dbReference>
<dbReference type="Gene3D" id="3.30.1130.10">
    <property type="match status" value="1"/>
</dbReference>
<dbReference type="InterPro" id="IPR020602">
    <property type="entry name" value="GTP_CycHdrlase_I_dom"/>
</dbReference>
<dbReference type="GO" id="GO:0006730">
    <property type="term" value="P:one-carbon metabolic process"/>
    <property type="evidence" value="ECO:0007669"/>
    <property type="project" value="UniProtKB-KW"/>
</dbReference>
<evidence type="ECO:0000256" key="5">
    <source>
        <dbReference type="ARBA" id="ARBA00022801"/>
    </source>
</evidence>
<dbReference type="SUPFAM" id="SSF55620">
    <property type="entry name" value="Tetrahydrobiopterin biosynthesis enzymes-like"/>
    <property type="match status" value="1"/>
</dbReference>
<accession>A0A5B8RZ33</accession>
<evidence type="ECO:0000256" key="4">
    <source>
        <dbReference type="ARBA" id="ARBA00022563"/>
    </source>
</evidence>
<evidence type="ECO:0000259" key="6">
    <source>
        <dbReference type="Pfam" id="PF01227"/>
    </source>
</evidence>
<dbReference type="AlphaFoldDB" id="A0A5B8RZ33"/>
<keyword evidence="4" id="KW-0554">One-carbon metabolism</keyword>
<dbReference type="GO" id="GO:0008270">
    <property type="term" value="F:zinc ion binding"/>
    <property type="evidence" value="ECO:0007669"/>
    <property type="project" value="TreeGrafter"/>
</dbReference>
<dbReference type="OrthoDB" id="9801207at2"/>
<comment type="pathway">
    <text evidence="2">Cofactor biosynthesis; 7,8-dihydroneopterin triphosphate biosynthesis; 7,8-dihydroneopterin triphosphate from GTP: step 1/1.</text>
</comment>